<keyword evidence="2" id="KW-0521">NADP</keyword>
<sequence length="331" mass="35616">MKVPHRKIGTAGPDVSVLSLGSWHTYDRMRFTDAVAMMRYAVDSGINFFDVGYYGGLVVDGKRVPESFTDVLFGQIMRAAGVPRENYLLSAKLWVNNYQEQSLSEQLDELLLRVGTEYADFAVLGDIAGLQPDLPRLVEDLGDLIARGKLGSWGVNNWSCTDIRSAHEAAMAAGVTGPQLAQLKYSVVRRSIADGTPFGELTRDIGLTLEASDVLEGGMLAGNLDPERMIGKDPGGIRGGIAGAAERLAEIARSFDATPAQAAVAFCLTHPATSTVLFGASRQEQLTENIEAVRLAQQHGAELRAAVDELWLDREAVDPEGPRSAAALNQS</sequence>
<dbReference type="InterPro" id="IPR036812">
    <property type="entry name" value="NAD(P)_OxRdtase_dom_sf"/>
</dbReference>
<accession>A0A542CSF8</accession>
<name>A0A542CSF8_AMYCI</name>
<dbReference type="RefSeq" id="WP_142002842.1">
    <property type="nucleotide sequence ID" value="NZ_VFML01000002.1"/>
</dbReference>
<evidence type="ECO:0000313" key="5">
    <source>
        <dbReference type="EMBL" id="TQI93762.1"/>
    </source>
</evidence>
<dbReference type="Gene3D" id="3.20.20.100">
    <property type="entry name" value="NADP-dependent oxidoreductase domain"/>
    <property type="match status" value="1"/>
</dbReference>
<evidence type="ECO:0000256" key="3">
    <source>
        <dbReference type="ARBA" id="ARBA00023002"/>
    </source>
</evidence>
<comment type="similarity">
    <text evidence="1">Belongs to the shaker potassium channel beta subunit family.</text>
</comment>
<dbReference type="Pfam" id="PF00248">
    <property type="entry name" value="Aldo_ket_red"/>
    <property type="match status" value="1"/>
</dbReference>
<keyword evidence="6" id="KW-1185">Reference proteome</keyword>
<protein>
    <submittedName>
        <fullName evidence="5">Aryl-alcohol dehydrogenase-like predicted oxidoreductase</fullName>
    </submittedName>
</protein>
<evidence type="ECO:0000313" key="6">
    <source>
        <dbReference type="Proteomes" id="UP000320876"/>
    </source>
</evidence>
<dbReference type="PANTHER" id="PTHR43150">
    <property type="entry name" value="HYPERKINETIC, ISOFORM M"/>
    <property type="match status" value="1"/>
</dbReference>
<dbReference type="InterPro" id="IPR023210">
    <property type="entry name" value="NADP_OxRdtase_dom"/>
</dbReference>
<reference evidence="5 6" key="1">
    <citation type="submission" date="2019-06" db="EMBL/GenBank/DDBJ databases">
        <title>Sequencing the genomes of 1000 actinobacteria strains.</title>
        <authorList>
            <person name="Klenk H.-P."/>
        </authorList>
    </citation>
    <scope>NUCLEOTIDE SEQUENCE [LARGE SCALE GENOMIC DNA]</scope>
    <source>
        <strain evidence="5 6">DSM 45679</strain>
    </source>
</reference>
<evidence type="ECO:0000259" key="4">
    <source>
        <dbReference type="Pfam" id="PF00248"/>
    </source>
</evidence>
<dbReference type="AlphaFoldDB" id="A0A542CSF8"/>
<comment type="caution">
    <text evidence="5">The sequence shown here is derived from an EMBL/GenBank/DDBJ whole genome shotgun (WGS) entry which is preliminary data.</text>
</comment>
<feature type="domain" description="NADP-dependent oxidoreductase" evidence="4">
    <location>
        <begin position="18"/>
        <end position="305"/>
    </location>
</feature>
<evidence type="ECO:0000256" key="1">
    <source>
        <dbReference type="ARBA" id="ARBA00006515"/>
    </source>
</evidence>
<dbReference type="InterPro" id="IPR005399">
    <property type="entry name" value="K_chnl_volt-dep_bsu_KCNAB-rel"/>
</dbReference>
<dbReference type="Proteomes" id="UP000320876">
    <property type="component" value="Unassembled WGS sequence"/>
</dbReference>
<organism evidence="5 6">
    <name type="scientific">Amycolatopsis cihanbeyliensis</name>
    <dbReference type="NCBI Taxonomy" id="1128664"/>
    <lineage>
        <taxon>Bacteria</taxon>
        <taxon>Bacillati</taxon>
        <taxon>Actinomycetota</taxon>
        <taxon>Actinomycetes</taxon>
        <taxon>Pseudonocardiales</taxon>
        <taxon>Pseudonocardiaceae</taxon>
        <taxon>Amycolatopsis</taxon>
    </lineage>
</organism>
<dbReference type="EMBL" id="VFML01000002">
    <property type="protein sequence ID" value="TQI93762.1"/>
    <property type="molecule type" value="Genomic_DNA"/>
</dbReference>
<dbReference type="OrthoDB" id="4962752at2"/>
<dbReference type="PANTHER" id="PTHR43150:SF2">
    <property type="entry name" value="HYPERKINETIC, ISOFORM M"/>
    <property type="match status" value="1"/>
</dbReference>
<gene>
    <name evidence="5" type="ORF">FB471_5904</name>
</gene>
<proteinExistence type="inferred from homology"/>
<keyword evidence="3" id="KW-0560">Oxidoreductase</keyword>
<dbReference type="SUPFAM" id="SSF51430">
    <property type="entry name" value="NAD(P)-linked oxidoreductase"/>
    <property type="match status" value="1"/>
</dbReference>
<dbReference type="GO" id="GO:0016491">
    <property type="term" value="F:oxidoreductase activity"/>
    <property type="evidence" value="ECO:0007669"/>
    <property type="project" value="UniProtKB-KW"/>
</dbReference>
<evidence type="ECO:0000256" key="2">
    <source>
        <dbReference type="ARBA" id="ARBA00022857"/>
    </source>
</evidence>